<feature type="compositionally biased region" description="Low complexity" evidence="1">
    <location>
        <begin position="444"/>
        <end position="456"/>
    </location>
</feature>
<feature type="compositionally biased region" description="Basic and acidic residues" evidence="1">
    <location>
        <begin position="139"/>
        <end position="155"/>
    </location>
</feature>
<feature type="region of interest" description="Disordered" evidence="1">
    <location>
        <begin position="641"/>
        <end position="734"/>
    </location>
</feature>
<evidence type="ECO:0008006" key="4">
    <source>
        <dbReference type="Google" id="ProtNLM"/>
    </source>
</evidence>
<feature type="compositionally biased region" description="Pro residues" evidence="1">
    <location>
        <begin position="269"/>
        <end position="284"/>
    </location>
</feature>
<keyword evidence="3" id="KW-1185">Reference proteome</keyword>
<protein>
    <recommendedName>
        <fullName evidence="4">Oxidoreductase-like protein</fullName>
    </recommendedName>
</protein>
<feature type="compositionally biased region" description="Basic and acidic residues" evidence="1">
    <location>
        <begin position="713"/>
        <end position="728"/>
    </location>
</feature>
<dbReference type="STRING" id="1081102.A0A167SPC5"/>
<evidence type="ECO:0000313" key="3">
    <source>
        <dbReference type="Proteomes" id="UP000076874"/>
    </source>
</evidence>
<sequence>MASRSTVEAGSLSALNMLAANPPQYPHNPTEEPHDPLTLYISRVPGTRDVVLSTLKPRRKNVTSEDVAQALYYVHLDLPSDELLAPPLPAKDPHTAATMIARKPVPGAVPAVKSTDPSIPPLPTPAAHSTQNPPQQQSERQDEERPRQPQRREPQQQHPEPPLHSGNPVTVPQPWIPPGFRLDEQHSFDSASHAASPSSFPPSALPSFATPSRSQEPSTPTRVVAPVPRKPIGPRLIGTQSELPRHTDNDPPPAYALSTSPDRRGETPQAPPMPPSLPPRPMSLPPAKSTPSNYVPFQLTLIRRDPSSNHQWNVGKIASVQAVDTPPALPISSPPYVEKDELKADSATQQPTIRIHLQTSGYAKFRGFPSRRSIENASRDNPLSSLPRSSPATKNMHAYNEDDARQGGFTREVVMSYTKSWTAGIRNAFKRHDRDRSMSSDVQADNNGAWDAAGGDLEPPPSRQSLFTRARASSLTSGGSRSIEAPTGDGHRETGFVADNTGRTSPPPLITRPGPGLKPKGYVFTSPWDGRCDFRTGNGGRTLTCRHILHPNGGMSLGGGGVAGYNPLVLAQNLRDGQGLVSAVASTAGLGHMGGGSKEGGSKDRGGGAGGGRGGRGRANSLTSALMGAVPVSELRFNLPNTDLFRPKPPASAATGNETGAGKDHPRYSKLQDQVRHLQQQYQMHHNRQRRGSSSTDDDYDEDDNDDDNGNGADHDAALDLSLGRERAGGGNRGKRAKLGKLILYDEAFKMLDLVVAANMGIWWVAWEKNY</sequence>
<feature type="region of interest" description="Disordered" evidence="1">
    <location>
        <begin position="367"/>
        <end position="404"/>
    </location>
</feature>
<feature type="compositionally biased region" description="Low complexity" evidence="1">
    <location>
        <begin position="188"/>
        <end position="198"/>
    </location>
</feature>
<comment type="caution">
    <text evidence="2">The sequence shown here is derived from an EMBL/GenBank/DDBJ whole genome shotgun (WGS) entry which is preliminary data.</text>
</comment>
<feature type="region of interest" description="Disordered" evidence="1">
    <location>
        <begin position="591"/>
        <end position="620"/>
    </location>
</feature>
<proteinExistence type="predicted"/>
<evidence type="ECO:0000256" key="1">
    <source>
        <dbReference type="SAM" id="MobiDB-lite"/>
    </source>
</evidence>
<organism evidence="2 3">
    <name type="scientific">Niveomyces insectorum RCEF 264</name>
    <dbReference type="NCBI Taxonomy" id="1081102"/>
    <lineage>
        <taxon>Eukaryota</taxon>
        <taxon>Fungi</taxon>
        <taxon>Dikarya</taxon>
        <taxon>Ascomycota</taxon>
        <taxon>Pezizomycotina</taxon>
        <taxon>Sordariomycetes</taxon>
        <taxon>Hypocreomycetidae</taxon>
        <taxon>Hypocreales</taxon>
        <taxon>Cordycipitaceae</taxon>
        <taxon>Niveomyces</taxon>
    </lineage>
</organism>
<name>A0A167SPC5_9HYPO</name>
<gene>
    <name evidence="2" type="ORF">SPI_06004</name>
</gene>
<reference evidence="2 3" key="1">
    <citation type="journal article" date="2016" name="Genome Biol. Evol.">
        <title>Divergent and convergent evolution of fungal pathogenicity.</title>
        <authorList>
            <person name="Shang Y."/>
            <person name="Xiao G."/>
            <person name="Zheng P."/>
            <person name="Cen K."/>
            <person name="Zhan S."/>
            <person name="Wang C."/>
        </authorList>
    </citation>
    <scope>NUCLEOTIDE SEQUENCE [LARGE SCALE GENOMIC DNA]</scope>
    <source>
        <strain evidence="2 3">RCEF 264</strain>
    </source>
</reference>
<feature type="compositionally biased region" description="Polar residues" evidence="1">
    <location>
        <begin position="379"/>
        <end position="393"/>
    </location>
</feature>
<accession>A0A167SPC5</accession>
<dbReference type="Proteomes" id="UP000076874">
    <property type="component" value="Unassembled WGS sequence"/>
</dbReference>
<dbReference type="EMBL" id="AZHD01000010">
    <property type="protein sequence ID" value="OAA59806.1"/>
    <property type="molecule type" value="Genomic_DNA"/>
</dbReference>
<dbReference type="AlphaFoldDB" id="A0A167SPC5"/>
<dbReference type="OrthoDB" id="5426191at2759"/>
<feature type="region of interest" description="Disordered" evidence="1">
    <location>
        <begin position="432"/>
        <end position="458"/>
    </location>
</feature>
<feature type="compositionally biased region" description="Acidic residues" evidence="1">
    <location>
        <begin position="696"/>
        <end position="709"/>
    </location>
</feature>
<feature type="region of interest" description="Disordered" evidence="1">
    <location>
        <begin position="108"/>
        <end position="291"/>
    </location>
</feature>
<evidence type="ECO:0000313" key="2">
    <source>
        <dbReference type="EMBL" id="OAA59806.1"/>
    </source>
</evidence>
<feature type="region of interest" description="Disordered" evidence="1">
    <location>
        <begin position="472"/>
        <end position="518"/>
    </location>
</feature>